<dbReference type="GO" id="GO:0015031">
    <property type="term" value="P:protein transport"/>
    <property type="evidence" value="ECO:0007669"/>
    <property type="project" value="UniProtKB-KW"/>
</dbReference>
<dbReference type="OrthoDB" id="660759at2759"/>
<keyword evidence="6 8" id="KW-0472">Membrane</keyword>
<evidence type="ECO:0000256" key="5">
    <source>
        <dbReference type="ARBA" id="ARBA00022989"/>
    </source>
</evidence>
<keyword evidence="5 8" id="KW-1133">Transmembrane helix</keyword>
<dbReference type="Proteomes" id="UP000602905">
    <property type="component" value="Unassembled WGS sequence"/>
</dbReference>
<reference evidence="10" key="1">
    <citation type="submission" date="2020-09" db="EMBL/GenBank/DDBJ databases">
        <title>Comparative genome analyses of four rice-infecting Rhizoctonia solani isolates reveal extensive enrichment of homogalacturonan modification genes.</title>
        <authorList>
            <person name="Lee D.-Y."/>
            <person name="Jeon J."/>
            <person name="Kim K.-T."/>
            <person name="Cheong K."/>
            <person name="Song H."/>
            <person name="Choi G."/>
            <person name="Ko J."/>
            <person name="Opiyo S.O."/>
            <person name="Zuo S."/>
            <person name="Madhav S."/>
            <person name="Lee Y.-H."/>
            <person name="Wang G.-L."/>
        </authorList>
    </citation>
    <scope>NUCLEOTIDE SEQUENCE</scope>
    <source>
        <strain evidence="10">AG1-IA WGL</strain>
    </source>
</reference>
<dbReference type="GO" id="GO:0000139">
    <property type="term" value="C:Golgi membrane"/>
    <property type="evidence" value="ECO:0007669"/>
    <property type="project" value="UniProtKB-SubCell"/>
</dbReference>
<evidence type="ECO:0000256" key="6">
    <source>
        <dbReference type="ARBA" id="ARBA00023136"/>
    </source>
</evidence>
<feature type="transmembrane region" description="Helical" evidence="8">
    <location>
        <begin position="131"/>
        <end position="157"/>
    </location>
</feature>
<comment type="caution">
    <text evidence="10">The sequence shown here is derived from an EMBL/GenBank/DDBJ whole genome shotgun (WGS) entry which is preliminary data.</text>
</comment>
<keyword evidence="8" id="KW-0333">Golgi apparatus</keyword>
<name>A0A8H7HUF6_9AGAM</name>
<feature type="compositionally biased region" description="Basic and acidic residues" evidence="9">
    <location>
        <begin position="24"/>
        <end position="37"/>
    </location>
</feature>
<dbReference type="InterPro" id="IPR007305">
    <property type="entry name" value="Vesicle_transpt_Got1/SFT2"/>
</dbReference>
<comment type="subcellular location">
    <subcellularLocation>
        <location evidence="8">Golgi apparatus membrane</location>
        <topology evidence="8">Multi-pass membrane protein</topology>
    </subcellularLocation>
    <subcellularLocation>
        <location evidence="1">Membrane</location>
        <topology evidence="1">Multi-pass membrane protein</topology>
    </subcellularLocation>
</comment>
<comment type="function">
    <text evidence="8">Nonessential protein required for the fusion of transport vesicles derived from the endocytic pathway with the Golgi complex.</text>
</comment>
<dbReference type="Pfam" id="PF04178">
    <property type="entry name" value="Got1"/>
    <property type="match status" value="1"/>
</dbReference>
<keyword evidence="4 8" id="KW-0653">Protein transport</keyword>
<dbReference type="AlphaFoldDB" id="A0A8H7HUF6"/>
<comment type="caution">
    <text evidence="8">Lacks conserved residue(s) required for the propagation of feature annotation.</text>
</comment>
<dbReference type="EMBL" id="JACYCD010000049">
    <property type="protein sequence ID" value="KAF8708058.1"/>
    <property type="molecule type" value="Genomic_DNA"/>
</dbReference>
<evidence type="ECO:0000256" key="9">
    <source>
        <dbReference type="SAM" id="MobiDB-lite"/>
    </source>
</evidence>
<organism evidence="10 11">
    <name type="scientific">Rhizoctonia solani</name>
    <dbReference type="NCBI Taxonomy" id="456999"/>
    <lineage>
        <taxon>Eukaryota</taxon>
        <taxon>Fungi</taxon>
        <taxon>Dikarya</taxon>
        <taxon>Basidiomycota</taxon>
        <taxon>Agaricomycotina</taxon>
        <taxon>Agaricomycetes</taxon>
        <taxon>Cantharellales</taxon>
        <taxon>Ceratobasidiaceae</taxon>
        <taxon>Rhizoctonia</taxon>
    </lineage>
</organism>
<feature type="transmembrane region" description="Helical" evidence="8">
    <location>
        <begin position="239"/>
        <end position="260"/>
    </location>
</feature>
<comment type="similarity">
    <text evidence="7 8">Belongs to the SFT2 family.</text>
</comment>
<evidence type="ECO:0000256" key="1">
    <source>
        <dbReference type="ARBA" id="ARBA00004141"/>
    </source>
</evidence>
<evidence type="ECO:0000313" key="11">
    <source>
        <dbReference type="Proteomes" id="UP000602905"/>
    </source>
</evidence>
<feature type="non-terminal residue" evidence="10">
    <location>
        <position position="284"/>
    </location>
</feature>
<protein>
    <recommendedName>
        <fullName evidence="8">Protein transport protein SFT2</fullName>
    </recommendedName>
</protein>
<accession>A0A8H7HUF6</accession>
<sequence length="284" mass="31560">MQTLRLSRPADLRNLNGTARRGHKIESGKRALSDADASKCRHTHPGCLHSRHSIYHGQIMSNNDETAFRASLSQFRWARGNNDDSQQTQTAPNPNPFSRMYNSMSSYVPLRSDERSNEEEAYFALSRWERLLGFGACLLGAATCFFVAFLTLPWLALKPGKFALAFRHSWIPSRHVRVSGHHRTPASTGYSHPRRFCVLIGPVNQIKHLLSKDRLPFSAAYFGSLGLTLYFSLGSPSYFGALISAIVQIIALLSYIAAYFPGGTQTLRFGGQMALRGAGNLLPI</sequence>
<dbReference type="PANTHER" id="PTHR23137:SF36">
    <property type="entry name" value="VESICLE TRANSPORT PROTEIN SFT2C"/>
    <property type="match status" value="1"/>
</dbReference>
<evidence type="ECO:0000256" key="2">
    <source>
        <dbReference type="ARBA" id="ARBA00022448"/>
    </source>
</evidence>
<evidence type="ECO:0000313" key="10">
    <source>
        <dbReference type="EMBL" id="KAF8708058.1"/>
    </source>
</evidence>
<evidence type="ECO:0000256" key="8">
    <source>
        <dbReference type="RuleBase" id="RU363111"/>
    </source>
</evidence>
<evidence type="ECO:0000256" key="3">
    <source>
        <dbReference type="ARBA" id="ARBA00022692"/>
    </source>
</evidence>
<evidence type="ECO:0000256" key="7">
    <source>
        <dbReference type="ARBA" id="ARBA00025800"/>
    </source>
</evidence>
<proteinExistence type="inferred from homology"/>
<keyword evidence="3 8" id="KW-0812">Transmembrane</keyword>
<dbReference type="InterPro" id="IPR011691">
    <property type="entry name" value="Vesicle_transpt_SFT2"/>
</dbReference>
<keyword evidence="2 8" id="KW-0813">Transport</keyword>
<gene>
    <name evidence="10" type="ORF">RHS03_03406</name>
</gene>
<dbReference type="GO" id="GO:0016192">
    <property type="term" value="P:vesicle-mediated transport"/>
    <property type="evidence" value="ECO:0007669"/>
    <property type="project" value="InterPro"/>
</dbReference>
<evidence type="ECO:0000256" key="4">
    <source>
        <dbReference type="ARBA" id="ARBA00022927"/>
    </source>
</evidence>
<feature type="region of interest" description="Disordered" evidence="9">
    <location>
        <begin position="1"/>
        <end position="37"/>
    </location>
</feature>
<dbReference type="PANTHER" id="PTHR23137">
    <property type="entry name" value="VESICLE TRANSPORT PROTEIN-RELATED"/>
    <property type="match status" value="1"/>
</dbReference>